<sequence length="154" mass="17306">MLSCVRKLRSMMRRLMELSFEISLCSPWYLNNTPQPFSYPNFPLFFSQPKKQTSEGIVGEEVAFVFGLVGDAKVGKPVLEAANLSLTCSEAWVDIPTDLRRANKETLRSTCLASSRGGLVFTCFETLGLAFRHPYKVPVRAMWPRIAARAQQPS</sequence>
<name>A0A6P5EB39_ANACO</name>
<evidence type="ECO:0000313" key="2">
    <source>
        <dbReference type="RefSeq" id="XP_020080519.1"/>
    </source>
</evidence>
<keyword evidence="1" id="KW-1185">Reference proteome</keyword>
<gene>
    <name evidence="2" type="primary">LOC109704179</name>
</gene>
<dbReference type="RefSeq" id="XP_020080519.1">
    <property type="nucleotide sequence ID" value="XM_020224930.1"/>
</dbReference>
<organism evidence="1 2">
    <name type="scientific">Ananas comosus</name>
    <name type="common">Pineapple</name>
    <name type="synonym">Ananas ananas</name>
    <dbReference type="NCBI Taxonomy" id="4615"/>
    <lineage>
        <taxon>Eukaryota</taxon>
        <taxon>Viridiplantae</taxon>
        <taxon>Streptophyta</taxon>
        <taxon>Embryophyta</taxon>
        <taxon>Tracheophyta</taxon>
        <taxon>Spermatophyta</taxon>
        <taxon>Magnoliopsida</taxon>
        <taxon>Liliopsida</taxon>
        <taxon>Poales</taxon>
        <taxon>Bromeliaceae</taxon>
        <taxon>Bromelioideae</taxon>
        <taxon>Ananas</taxon>
    </lineage>
</organism>
<protein>
    <submittedName>
        <fullName evidence="2">Uncharacterized protein LOC109704179 isoform X1</fullName>
    </submittedName>
</protein>
<proteinExistence type="predicted"/>
<dbReference type="GeneID" id="109704179"/>
<reference evidence="1" key="1">
    <citation type="journal article" date="2015" name="Nat. Genet.">
        <title>The pineapple genome and the evolution of CAM photosynthesis.</title>
        <authorList>
            <person name="Ming R."/>
            <person name="VanBuren R."/>
            <person name="Wai C.M."/>
            <person name="Tang H."/>
            <person name="Schatz M.C."/>
            <person name="Bowers J.E."/>
            <person name="Lyons E."/>
            <person name="Wang M.L."/>
            <person name="Chen J."/>
            <person name="Biggers E."/>
            <person name="Zhang J."/>
            <person name="Huang L."/>
            <person name="Zhang L."/>
            <person name="Miao W."/>
            <person name="Zhang J."/>
            <person name="Ye Z."/>
            <person name="Miao C."/>
            <person name="Lin Z."/>
            <person name="Wang H."/>
            <person name="Zhou H."/>
            <person name="Yim W.C."/>
            <person name="Priest H.D."/>
            <person name="Zheng C."/>
            <person name="Woodhouse M."/>
            <person name="Edger P.P."/>
            <person name="Guyot R."/>
            <person name="Guo H.B."/>
            <person name="Guo H."/>
            <person name="Zheng G."/>
            <person name="Singh R."/>
            <person name="Sharma A."/>
            <person name="Min X."/>
            <person name="Zheng Y."/>
            <person name="Lee H."/>
            <person name="Gurtowski J."/>
            <person name="Sedlazeck F.J."/>
            <person name="Harkess A."/>
            <person name="McKain M.R."/>
            <person name="Liao Z."/>
            <person name="Fang J."/>
            <person name="Liu J."/>
            <person name="Zhang X."/>
            <person name="Zhang Q."/>
            <person name="Hu W."/>
            <person name="Qin Y."/>
            <person name="Wang K."/>
            <person name="Chen L.Y."/>
            <person name="Shirley N."/>
            <person name="Lin Y.R."/>
            <person name="Liu L.Y."/>
            <person name="Hernandez A.G."/>
            <person name="Wright C.L."/>
            <person name="Bulone V."/>
            <person name="Tuskan G.A."/>
            <person name="Heath K."/>
            <person name="Zee F."/>
            <person name="Moore P.H."/>
            <person name="Sunkar R."/>
            <person name="Leebens-Mack J.H."/>
            <person name="Mockler T."/>
            <person name="Bennetzen J.L."/>
            <person name="Freeling M."/>
            <person name="Sankoff D."/>
            <person name="Paterson A.H."/>
            <person name="Zhu X."/>
            <person name="Yang X."/>
            <person name="Smith J.A."/>
            <person name="Cushman J.C."/>
            <person name="Paull R.E."/>
            <person name="Yu Q."/>
        </authorList>
    </citation>
    <scope>NUCLEOTIDE SEQUENCE [LARGE SCALE GENOMIC DNA]</scope>
    <source>
        <strain evidence="1">cv. F153</strain>
    </source>
</reference>
<dbReference type="AlphaFoldDB" id="A0A6P5EB39"/>
<dbReference type="Proteomes" id="UP000515123">
    <property type="component" value="Unplaced"/>
</dbReference>
<evidence type="ECO:0000313" key="1">
    <source>
        <dbReference type="Proteomes" id="UP000515123"/>
    </source>
</evidence>
<accession>A0A6P5EB39</accession>
<reference evidence="2" key="2">
    <citation type="submission" date="2025-08" db="UniProtKB">
        <authorList>
            <consortium name="RefSeq"/>
        </authorList>
    </citation>
    <scope>IDENTIFICATION</scope>
    <source>
        <tissue evidence="2">Leaf</tissue>
    </source>
</reference>